<reference evidence="5" key="1">
    <citation type="submission" date="2016-10" db="EMBL/GenBank/DDBJ databases">
        <authorList>
            <person name="Varghese N."/>
            <person name="Submissions S."/>
        </authorList>
    </citation>
    <scope>NUCLEOTIDE SEQUENCE [LARGE SCALE GENOMIC DNA]</scope>
    <source>
        <strain evidence="5">DSM 17038</strain>
    </source>
</reference>
<dbReference type="RefSeq" id="WP_238456474.1">
    <property type="nucleotide sequence ID" value="NZ_FOOX01000011.1"/>
</dbReference>
<dbReference type="GO" id="GO:0031412">
    <property type="term" value="P:gas vesicle organization"/>
    <property type="evidence" value="ECO:0007669"/>
    <property type="project" value="InterPro"/>
</dbReference>
<dbReference type="GO" id="GO:0031411">
    <property type="term" value="C:gas vesicle"/>
    <property type="evidence" value="ECO:0007669"/>
    <property type="project" value="UniProtKB-SubCell"/>
</dbReference>
<comment type="similarity">
    <text evidence="3">Belongs to the gas vesicle GvpK family.</text>
</comment>
<evidence type="ECO:0000256" key="2">
    <source>
        <dbReference type="ARBA" id="ARBA00035108"/>
    </source>
</evidence>
<organism evidence="4 5">
    <name type="scientific">Desulfotruncus arcticus DSM 17038</name>
    <dbReference type="NCBI Taxonomy" id="1121424"/>
    <lineage>
        <taxon>Bacteria</taxon>
        <taxon>Bacillati</taxon>
        <taxon>Bacillota</taxon>
        <taxon>Clostridia</taxon>
        <taxon>Eubacteriales</taxon>
        <taxon>Desulfallaceae</taxon>
        <taxon>Desulfotruncus</taxon>
    </lineage>
</organism>
<sequence length="115" mass="13157">MIVVTDFDYEQDMVEELAGELEKTIKKYPQKIKADPENVEQGLAKLVLTVVELLRQLMEKQALRRVERGTLTDEEIEKVGLTLMKLEEKLEELKIVFGLEGEELNIDLGPLGNLM</sequence>
<evidence type="ECO:0000313" key="5">
    <source>
        <dbReference type="Proteomes" id="UP000199337"/>
    </source>
</evidence>
<dbReference type="STRING" id="341036.SAMN05660649_03016"/>
<evidence type="ECO:0000256" key="3">
    <source>
        <dbReference type="ARBA" id="ARBA00035659"/>
    </source>
</evidence>
<name>A0A1I2VN21_9FIRM</name>
<keyword evidence="1" id="KW-0304">Gas vesicle</keyword>
<dbReference type="EMBL" id="FOOX01000011">
    <property type="protein sequence ID" value="SFG88591.1"/>
    <property type="molecule type" value="Genomic_DNA"/>
</dbReference>
<evidence type="ECO:0000313" key="4">
    <source>
        <dbReference type="EMBL" id="SFG88591.1"/>
    </source>
</evidence>
<comment type="subcellular location">
    <subcellularLocation>
        <location evidence="2">Gas vesicle</location>
    </subcellularLocation>
</comment>
<dbReference type="PANTHER" id="PTHR40137:SF2">
    <property type="entry name" value="PROTEIN GVPK 1"/>
    <property type="match status" value="1"/>
</dbReference>
<evidence type="ECO:0000256" key="1">
    <source>
        <dbReference type="ARBA" id="ARBA00022987"/>
    </source>
</evidence>
<keyword evidence="5" id="KW-1185">Reference proteome</keyword>
<accession>A0A1I2VN21</accession>
<proteinExistence type="inferred from homology"/>
<protein>
    <submittedName>
        <fullName evidence="4">Gas vesicle protein K</fullName>
    </submittedName>
</protein>
<dbReference type="AlphaFoldDB" id="A0A1I2VN21"/>
<gene>
    <name evidence="4" type="ORF">SAMN05660649_03016</name>
</gene>
<dbReference type="Proteomes" id="UP000199337">
    <property type="component" value="Unassembled WGS sequence"/>
</dbReference>
<dbReference type="InterPro" id="IPR007805">
    <property type="entry name" value="GvpK"/>
</dbReference>
<dbReference type="Pfam" id="PF05121">
    <property type="entry name" value="GvpK"/>
    <property type="match status" value="1"/>
</dbReference>
<dbReference type="PANTHER" id="PTHR40137">
    <property type="entry name" value="PROTEIN GVPK 1"/>
    <property type="match status" value="1"/>
</dbReference>